<reference evidence="1" key="1">
    <citation type="journal article" date="2018" name="Nat. Plants">
        <title>Whole-genome landscape of Medicago truncatula symbiotic genes.</title>
        <authorList>
            <person name="Pecrix Y."/>
            <person name="Gamas P."/>
            <person name="Carrere S."/>
        </authorList>
    </citation>
    <scope>NUCLEOTIDE SEQUENCE</scope>
    <source>
        <tissue evidence="1">Leaves</tissue>
    </source>
</reference>
<accession>A0A396J6V9</accession>
<comment type="caution">
    <text evidence="1">The sequence shown here is derived from an EMBL/GenBank/DDBJ whole genome shotgun (WGS) entry which is preliminary data.</text>
</comment>
<gene>
    <name evidence="1" type="ORF">MtrunA17_Chr2g0302341</name>
</gene>
<dbReference type="Proteomes" id="UP000265566">
    <property type="component" value="Chromosome 2"/>
</dbReference>
<dbReference type="EMBL" id="PSQE01000002">
    <property type="protein sequence ID" value="RHN73790.1"/>
    <property type="molecule type" value="Genomic_DNA"/>
</dbReference>
<protein>
    <submittedName>
        <fullName evidence="1">Uncharacterized protein</fullName>
    </submittedName>
</protein>
<sequence length="54" mass="6630">MCLLHSTYYYLQHSIEYNHIILIHTPKGRFLFFFFERKREVPIKGGKLFNKKIL</sequence>
<organism evidence="1">
    <name type="scientific">Medicago truncatula</name>
    <name type="common">Barrel medic</name>
    <name type="synonym">Medicago tribuloides</name>
    <dbReference type="NCBI Taxonomy" id="3880"/>
    <lineage>
        <taxon>Eukaryota</taxon>
        <taxon>Viridiplantae</taxon>
        <taxon>Streptophyta</taxon>
        <taxon>Embryophyta</taxon>
        <taxon>Tracheophyta</taxon>
        <taxon>Spermatophyta</taxon>
        <taxon>Magnoliopsida</taxon>
        <taxon>eudicotyledons</taxon>
        <taxon>Gunneridae</taxon>
        <taxon>Pentapetalae</taxon>
        <taxon>rosids</taxon>
        <taxon>fabids</taxon>
        <taxon>Fabales</taxon>
        <taxon>Fabaceae</taxon>
        <taxon>Papilionoideae</taxon>
        <taxon>50 kb inversion clade</taxon>
        <taxon>NPAAA clade</taxon>
        <taxon>Hologalegina</taxon>
        <taxon>IRL clade</taxon>
        <taxon>Trifolieae</taxon>
        <taxon>Medicago</taxon>
    </lineage>
</organism>
<dbReference type="AlphaFoldDB" id="A0A396J6V9"/>
<dbReference type="Gramene" id="rna9654">
    <property type="protein sequence ID" value="RHN73790.1"/>
    <property type="gene ID" value="gene9654"/>
</dbReference>
<evidence type="ECO:0000313" key="1">
    <source>
        <dbReference type="EMBL" id="RHN73790.1"/>
    </source>
</evidence>
<name>A0A396J6V9_MEDTR</name>
<proteinExistence type="predicted"/>